<feature type="compositionally biased region" description="Polar residues" evidence="1">
    <location>
        <begin position="27"/>
        <end position="45"/>
    </location>
</feature>
<feature type="compositionally biased region" description="Gly residues" evidence="1">
    <location>
        <begin position="231"/>
        <end position="240"/>
    </location>
</feature>
<sequence>MELGGPSSPSRMELPLSDRLASAFSGLTTATQLGQGQAPASQPSCSVPKRKSGQQQQLGRLQQDPQGSNVRQEHALLLPWAKRRDSQEAEWDTHAFSDGSPESSQDDDFDVLDDGFSSGSDEEGWAAAEGQGEGFHSARSHPSVLWELPPEDGRCADGETVDVNEMEGDLDAMGAVDFPGLLPQAFPWAEPPVQGPGAAAPEAAGAGEQGGEQGGADDAGDSSGSDSEGSEGSGSSGSEGGVTSSSSSGSEGEAMDEDEEDEWFPGGDAGAY</sequence>
<accession>A0A2P6TGV3</accession>
<feature type="compositionally biased region" description="Low complexity" evidence="1">
    <location>
        <begin position="114"/>
        <end position="130"/>
    </location>
</feature>
<feature type="compositionally biased region" description="Low complexity" evidence="1">
    <location>
        <begin position="53"/>
        <end position="67"/>
    </location>
</feature>
<feature type="compositionally biased region" description="Acidic residues" evidence="1">
    <location>
        <begin position="104"/>
        <end position="113"/>
    </location>
</feature>
<gene>
    <name evidence="2" type="ORF">C2E21_7575</name>
</gene>
<feature type="compositionally biased region" description="Low complexity" evidence="1">
    <location>
        <begin position="195"/>
        <end position="206"/>
    </location>
</feature>
<dbReference type="Proteomes" id="UP000239899">
    <property type="component" value="Unassembled WGS sequence"/>
</dbReference>
<evidence type="ECO:0000256" key="1">
    <source>
        <dbReference type="SAM" id="MobiDB-lite"/>
    </source>
</evidence>
<comment type="caution">
    <text evidence="2">The sequence shown here is derived from an EMBL/GenBank/DDBJ whole genome shotgun (WGS) entry which is preliminary data.</text>
</comment>
<feature type="region of interest" description="Disordered" evidence="1">
    <location>
        <begin position="27"/>
        <end position="158"/>
    </location>
</feature>
<proteinExistence type="predicted"/>
<feature type="compositionally biased region" description="Low complexity" evidence="1">
    <location>
        <begin position="241"/>
        <end position="252"/>
    </location>
</feature>
<dbReference type="EMBL" id="LHPG02000016">
    <property type="protein sequence ID" value="PRW33519.1"/>
    <property type="molecule type" value="Genomic_DNA"/>
</dbReference>
<reference evidence="2 3" key="1">
    <citation type="journal article" date="2018" name="Plant J.">
        <title>Genome sequences of Chlorella sorokiniana UTEX 1602 and Micractinium conductrix SAG 241.80: implications to maltose excretion by a green alga.</title>
        <authorList>
            <person name="Arriola M.B."/>
            <person name="Velmurugan N."/>
            <person name="Zhang Y."/>
            <person name="Plunkett M.H."/>
            <person name="Hondzo H."/>
            <person name="Barney B.M."/>
        </authorList>
    </citation>
    <scope>NUCLEOTIDE SEQUENCE [LARGE SCALE GENOMIC DNA]</scope>
    <source>
        <strain evidence="3">UTEX 1602</strain>
    </source>
</reference>
<feature type="region of interest" description="Disordered" evidence="1">
    <location>
        <begin position="182"/>
        <end position="272"/>
    </location>
</feature>
<protein>
    <submittedName>
        <fullName evidence="2">Uncharacterized protein</fullName>
    </submittedName>
</protein>
<evidence type="ECO:0000313" key="2">
    <source>
        <dbReference type="EMBL" id="PRW33519.1"/>
    </source>
</evidence>
<dbReference type="AlphaFoldDB" id="A0A2P6TGV3"/>
<feature type="compositionally biased region" description="Acidic residues" evidence="1">
    <location>
        <begin position="253"/>
        <end position="263"/>
    </location>
</feature>
<feature type="compositionally biased region" description="Basic and acidic residues" evidence="1">
    <location>
        <begin position="82"/>
        <end position="95"/>
    </location>
</feature>
<evidence type="ECO:0000313" key="3">
    <source>
        <dbReference type="Proteomes" id="UP000239899"/>
    </source>
</evidence>
<keyword evidence="3" id="KW-1185">Reference proteome</keyword>
<organism evidence="2 3">
    <name type="scientific">Chlorella sorokiniana</name>
    <name type="common">Freshwater green alga</name>
    <dbReference type="NCBI Taxonomy" id="3076"/>
    <lineage>
        <taxon>Eukaryota</taxon>
        <taxon>Viridiplantae</taxon>
        <taxon>Chlorophyta</taxon>
        <taxon>core chlorophytes</taxon>
        <taxon>Trebouxiophyceae</taxon>
        <taxon>Chlorellales</taxon>
        <taxon>Chlorellaceae</taxon>
        <taxon>Chlorella clade</taxon>
        <taxon>Chlorella</taxon>
    </lineage>
</organism>
<name>A0A2P6TGV3_CHLSO</name>